<keyword evidence="2" id="KW-1185">Reference proteome</keyword>
<gene>
    <name evidence="1" type="ORF">TrRE_jg1875</name>
</gene>
<dbReference type="AlphaFoldDB" id="A0A9W7G280"/>
<accession>A0A9W7G280</accession>
<protein>
    <submittedName>
        <fullName evidence="1">Uncharacterized protein</fullName>
    </submittedName>
</protein>
<dbReference type="Proteomes" id="UP001165082">
    <property type="component" value="Unassembled WGS sequence"/>
</dbReference>
<proteinExistence type="predicted"/>
<comment type="caution">
    <text evidence="1">The sequence shown here is derived from an EMBL/GenBank/DDBJ whole genome shotgun (WGS) entry which is preliminary data.</text>
</comment>
<feature type="non-terminal residue" evidence="1">
    <location>
        <position position="1"/>
    </location>
</feature>
<evidence type="ECO:0000313" key="2">
    <source>
        <dbReference type="Proteomes" id="UP001165082"/>
    </source>
</evidence>
<dbReference type="Gene3D" id="3.40.50.150">
    <property type="entry name" value="Vaccinia Virus protein VP39"/>
    <property type="match status" value="1"/>
</dbReference>
<dbReference type="InterPro" id="IPR029063">
    <property type="entry name" value="SAM-dependent_MTases_sf"/>
</dbReference>
<organism evidence="1 2">
    <name type="scientific">Triparma retinervis</name>
    <dbReference type="NCBI Taxonomy" id="2557542"/>
    <lineage>
        <taxon>Eukaryota</taxon>
        <taxon>Sar</taxon>
        <taxon>Stramenopiles</taxon>
        <taxon>Ochrophyta</taxon>
        <taxon>Bolidophyceae</taxon>
        <taxon>Parmales</taxon>
        <taxon>Triparmaceae</taxon>
        <taxon>Triparma</taxon>
    </lineage>
</organism>
<name>A0A9W7G280_9STRA</name>
<reference evidence="1" key="1">
    <citation type="submission" date="2022-07" db="EMBL/GenBank/DDBJ databases">
        <title>Genome analysis of Parmales, a sister group of diatoms, reveals the evolutionary specialization of diatoms from phago-mixotrophs to photoautotrophs.</title>
        <authorList>
            <person name="Ban H."/>
            <person name="Sato S."/>
            <person name="Yoshikawa S."/>
            <person name="Kazumasa Y."/>
            <person name="Nakamura Y."/>
            <person name="Ichinomiya M."/>
            <person name="Saitoh K."/>
            <person name="Sato N."/>
            <person name="Blanc-Mathieu R."/>
            <person name="Endo H."/>
            <person name="Kuwata A."/>
            <person name="Ogata H."/>
        </authorList>
    </citation>
    <scope>NUCLEOTIDE SEQUENCE</scope>
</reference>
<feature type="non-terminal residue" evidence="1">
    <location>
        <position position="105"/>
    </location>
</feature>
<dbReference type="EMBL" id="BRXZ01008722">
    <property type="protein sequence ID" value="GMI30040.1"/>
    <property type="molecule type" value="Genomic_DNA"/>
</dbReference>
<sequence length="105" mass="11451">EKNGASVDVRKLDWFCTSDVVDCSSSSDTILMSDCTLDPSESPVILDAIEELLVRSYEAKFRKMSSPASFLNSSPTPPSHTDVVIGYCLERGGTARFLELASSRL</sequence>
<evidence type="ECO:0000313" key="1">
    <source>
        <dbReference type="EMBL" id="GMI30040.1"/>
    </source>
</evidence>